<proteinExistence type="predicted"/>
<feature type="compositionally biased region" description="Low complexity" evidence="5">
    <location>
        <begin position="9"/>
        <end position="21"/>
    </location>
</feature>
<evidence type="ECO:0000256" key="4">
    <source>
        <dbReference type="ARBA" id="ARBA00023014"/>
    </source>
</evidence>
<evidence type="ECO:0000313" key="8">
    <source>
        <dbReference type="Proteomes" id="UP000290637"/>
    </source>
</evidence>
<name>A0A4P6KT14_9BURK</name>
<dbReference type="KEGG" id="plue:EWM63_01585"/>
<accession>A0A4P6KT14</accession>
<dbReference type="CDD" id="cd03467">
    <property type="entry name" value="Rieske"/>
    <property type="match status" value="1"/>
</dbReference>
<dbReference type="Pfam" id="PF00355">
    <property type="entry name" value="Rieske"/>
    <property type="match status" value="1"/>
</dbReference>
<keyword evidence="2" id="KW-0479">Metal-binding</keyword>
<dbReference type="InterPro" id="IPR017941">
    <property type="entry name" value="Rieske_2Fe-2S"/>
</dbReference>
<dbReference type="AlphaFoldDB" id="A0A4P6KT14"/>
<keyword evidence="8" id="KW-1185">Reference proteome</keyword>
<reference evidence="7 8" key="1">
    <citation type="submission" date="2019-02" db="EMBL/GenBank/DDBJ databases">
        <title>Draft Genome Sequences of Six Type Strains of the Genus Massilia.</title>
        <authorList>
            <person name="Miess H."/>
            <person name="Frediansyhah A."/>
            <person name="Gross H."/>
        </authorList>
    </citation>
    <scope>NUCLEOTIDE SEQUENCE [LARGE SCALE GENOMIC DNA]</scope>
    <source>
        <strain evidence="7 8">DSM 17473</strain>
    </source>
</reference>
<dbReference type="GO" id="GO:0046872">
    <property type="term" value="F:metal ion binding"/>
    <property type="evidence" value="ECO:0007669"/>
    <property type="project" value="UniProtKB-KW"/>
</dbReference>
<evidence type="ECO:0000256" key="1">
    <source>
        <dbReference type="ARBA" id="ARBA00022714"/>
    </source>
</evidence>
<sequence>MQYEGLQEGGQAATSSASGATGSGAAVFLCRLDDIPDGASRGFDPWGEGRDTILVVRQGGRVHGWRDACPHYGDTPMAWRKDAYLNGDGTRIVCAAHGAQFDIATGICTLGPCLGQGLRAVALVVIGNEIHVPSTGGTGQA</sequence>
<evidence type="ECO:0000313" key="7">
    <source>
        <dbReference type="EMBL" id="QBE61846.1"/>
    </source>
</evidence>
<dbReference type="RefSeq" id="WP_130184983.1">
    <property type="nucleotide sequence ID" value="NZ_CP035913.1"/>
</dbReference>
<feature type="region of interest" description="Disordered" evidence="5">
    <location>
        <begin position="1"/>
        <end position="21"/>
    </location>
</feature>
<dbReference type="EMBL" id="CP035913">
    <property type="protein sequence ID" value="QBE61846.1"/>
    <property type="molecule type" value="Genomic_DNA"/>
</dbReference>
<gene>
    <name evidence="7" type="ORF">EWM63_01585</name>
</gene>
<dbReference type="Gene3D" id="2.102.10.10">
    <property type="entry name" value="Rieske [2Fe-2S] iron-sulphur domain"/>
    <property type="match status" value="1"/>
</dbReference>
<organism evidence="7 8">
    <name type="scientific">Pseudoduganella lutea</name>
    <dbReference type="NCBI Taxonomy" id="321985"/>
    <lineage>
        <taxon>Bacteria</taxon>
        <taxon>Pseudomonadati</taxon>
        <taxon>Pseudomonadota</taxon>
        <taxon>Betaproteobacteria</taxon>
        <taxon>Burkholderiales</taxon>
        <taxon>Oxalobacteraceae</taxon>
        <taxon>Telluria group</taxon>
        <taxon>Pseudoduganella</taxon>
    </lineage>
</organism>
<evidence type="ECO:0000256" key="3">
    <source>
        <dbReference type="ARBA" id="ARBA00023004"/>
    </source>
</evidence>
<evidence type="ECO:0000259" key="6">
    <source>
        <dbReference type="PROSITE" id="PS51296"/>
    </source>
</evidence>
<feature type="domain" description="Rieske" evidence="6">
    <location>
        <begin position="27"/>
        <end position="132"/>
    </location>
</feature>
<dbReference type="PANTHER" id="PTHR40261:SF1">
    <property type="entry name" value="RIESKE DOMAIN-CONTAINING PROTEIN"/>
    <property type="match status" value="1"/>
</dbReference>
<keyword evidence="3" id="KW-0408">Iron</keyword>
<protein>
    <submittedName>
        <fullName evidence="7">Rieske (2Fe-2S) protein</fullName>
    </submittedName>
</protein>
<dbReference type="PROSITE" id="PS51296">
    <property type="entry name" value="RIESKE"/>
    <property type="match status" value="1"/>
</dbReference>
<dbReference type="Proteomes" id="UP000290637">
    <property type="component" value="Chromosome"/>
</dbReference>
<dbReference type="GO" id="GO:0051537">
    <property type="term" value="F:2 iron, 2 sulfur cluster binding"/>
    <property type="evidence" value="ECO:0007669"/>
    <property type="project" value="UniProtKB-KW"/>
</dbReference>
<keyword evidence="4" id="KW-0411">Iron-sulfur</keyword>
<keyword evidence="1" id="KW-0001">2Fe-2S</keyword>
<dbReference type="InterPro" id="IPR036922">
    <property type="entry name" value="Rieske_2Fe-2S_sf"/>
</dbReference>
<evidence type="ECO:0000256" key="5">
    <source>
        <dbReference type="SAM" id="MobiDB-lite"/>
    </source>
</evidence>
<dbReference type="PANTHER" id="PTHR40261">
    <property type="match status" value="1"/>
</dbReference>
<evidence type="ECO:0000256" key="2">
    <source>
        <dbReference type="ARBA" id="ARBA00022723"/>
    </source>
</evidence>
<dbReference type="SUPFAM" id="SSF50022">
    <property type="entry name" value="ISP domain"/>
    <property type="match status" value="1"/>
</dbReference>
<dbReference type="OrthoDB" id="9794779at2"/>